<dbReference type="GO" id="GO:0005975">
    <property type="term" value="P:carbohydrate metabolic process"/>
    <property type="evidence" value="ECO:0007669"/>
    <property type="project" value="UniProtKB-ARBA"/>
</dbReference>
<dbReference type="OrthoDB" id="3732843at2"/>
<dbReference type="Proteomes" id="UP000199671">
    <property type="component" value="Unassembled WGS sequence"/>
</dbReference>
<keyword evidence="1" id="KW-1133">Transmembrane helix</keyword>
<evidence type="ECO:0000313" key="5">
    <source>
        <dbReference type="EMBL" id="SDM69047.1"/>
    </source>
</evidence>
<dbReference type="InterPro" id="IPR013783">
    <property type="entry name" value="Ig-like_fold"/>
</dbReference>
<dbReference type="InterPro" id="IPR046022">
    <property type="entry name" value="DUF5979"/>
</dbReference>
<dbReference type="Pfam" id="PF19407">
    <property type="entry name" value="DUF5979"/>
    <property type="match status" value="1"/>
</dbReference>
<dbReference type="InterPro" id="IPR041033">
    <property type="entry name" value="SpaA_PFL_dom_1"/>
</dbReference>
<dbReference type="InterPro" id="IPR045826">
    <property type="entry name" value="SpaA_PFL_dom_2"/>
</dbReference>
<evidence type="ECO:0000259" key="2">
    <source>
        <dbReference type="Pfam" id="PF17802"/>
    </source>
</evidence>
<reference evidence="5 6" key="1">
    <citation type="submission" date="2016-10" db="EMBL/GenBank/DDBJ databases">
        <authorList>
            <person name="de Groot N.N."/>
        </authorList>
    </citation>
    <scope>NUCLEOTIDE SEQUENCE [LARGE SCALE GENOMIC DNA]</scope>
    <source>
        <strain evidence="5 6">KPR-7B</strain>
    </source>
</reference>
<dbReference type="Gene3D" id="2.60.40.10">
    <property type="entry name" value="Immunoglobulins"/>
    <property type="match status" value="1"/>
</dbReference>
<name>A0A1G9VAF8_9ACTO</name>
<accession>A0A1G9VAF8</accession>
<evidence type="ECO:0000259" key="3">
    <source>
        <dbReference type="Pfam" id="PF19403"/>
    </source>
</evidence>
<evidence type="ECO:0000256" key="1">
    <source>
        <dbReference type="SAM" id="Phobius"/>
    </source>
</evidence>
<keyword evidence="1" id="KW-0472">Membrane</keyword>
<protein>
    <submittedName>
        <fullName evidence="5">Uncharacterized protein</fullName>
    </submittedName>
</protein>
<dbReference type="Pfam" id="PF17802">
    <property type="entry name" value="SpaA"/>
    <property type="match status" value="1"/>
</dbReference>
<feature type="domain" description="SpaA-like prealbumin fold" evidence="3">
    <location>
        <begin position="508"/>
        <end position="606"/>
    </location>
</feature>
<feature type="domain" description="DUF5979" evidence="4">
    <location>
        <begin position="617"/>
        <end position="735"/>
    </location>
</feature>
<evidence type="ECO:0000313" key="6">
    <source>
        <dbReference type="Proteomes" id="UP000199671"/>
    </source>
</evidence>
<sequence length="1371" mass="141087">MPLSHAFHRTRSAWRRLFVVVAVGVLALASLVAVPPLLAAPEAEAAGVTLTIGLGETTAQISNVKTYDTDATINYQGRTVSQEEYARLIACLHYSPQDNNYNTGVVAGSTGQWAAFSYGLQERRCVSAFNNTQQSAMGFKPTPVTSTNVGDVFLVGTLRHNNVGVDPVATTSKSYYGNLEVNMAHGEIKAVFPFREWDTPNTCNTMLGADGNAIIGGDGKTEYAWNRSGTAVGRWGTAAGDGSNYTYAWNFGTLQDMTWYYGTLGKGASGPNGVTCSDDMLEIASDRSDTSWTDPSTGISYKLRLWGFVNNGANETCTATPEAAAADLDSLFITAEDRTTYGCLYGSLEQIRPVTFTKVVEADDSLQATTAIPTFSFSNVSAEGSYGAEKWGTPASLTPTGWGTAGAVSDPTTYELLAPNDAAVVQENAITPALTATTSGWTLGAVTCTYKSGGEEHPLMRRDGQRMDTSDSVDLANRTIRLDQAELATSYEEAAINCTWHNQYVAHSRLTLVNEVGEGDAQATDWTLTATPVAGLSGQKTLNGVTGDPAVTAVTTGSGAYELSTSEVDGYAVDSWSCVLTGTSTAVTMNTATQVVLPADADVTCTATQKLANKTISFAKALSGATDGTNLTSYRLSYTCTKEGNPDVTGTATVSSDGTVVAGESVPVGASCTVTEQAPQAADLSSSDSGSFSWGSPADYAVTVGDSPVSTTRGGDGVSFTVPGGQGDLVVTVTNQIFPHAGVTKTFDSVAEADALNGNATFDQTYTITVTNPSRIFPLRYSLEDAVTVPANTTVNSITVSGDPLAATQILPEGQTTYSADDIALGAGQRHVYTVVVNVTAPDAGLAGPDDSCTAQDATAGRAVHNAASVTTRGITSAADACGTVPANPRFSVSKQPGELVRNSADGTFTAGYTVTVTNTSHAASTIINDVTDTPDLPVGARINGVEVLENGVAAAGVNVPPIVDGVLSGPVVLAAAGTGPELAAAPEGSDAGGARSFTVRITFTVDPTVSGYDAADYQCGGTRADGHPSGLVNAVSMDGDTSGEDDNTACLSTQSVLKFSKTVATQPGAGASFDVAYDISVVNEGALPGSTGRVIDQPAFAPGMTVAGATISRDDGGAQAIAPHGDGAYVLTDGEIVASGQTVTWRLTLSVVVDPAAAGYEESLLSCSTDAAGLLESGHGLYNAAVPPSDVDQATDPDHNVACASVSPDAGKRVLSVIKTGSQGNLDGAEFSIYPTDPSASGATAIADGVVPSGDMGVFTTAPLPINHEYWLVETRAPAGHQLLANPVHIRITETGISVLNDSELGVSTALASQSSGAGAYDVLTIRDLEAARLPNAGSNGLVPSIAAALLLLVAAVGMSWHRRHGMRRL</sequence>
<dbReference type="EMBL" id="FNHU01000005">
    <property type="protein sequence ID" value="SDM69047.1"/>
    <property type="molecule type" value="Genomic_DNA"/>
</dbReference>
<proteinExistence type="predicted"/>
<evidence type="ECO:0000259" key="4">
    <source>
        <dbReference type="Pfam" id="PF19407"/>
    </source>
</evidence>
<dbReference type="Pfam" id="PF19403">
    <property type="entry name" value="SpaA_2"/>
    <property type="match status" value="1"/>
</dbReference>
<feature type="transmembrane region" description="Helical" evidence="1">
    <location>
        <begin position="1343"/>
        <end position="1362"/>
    </location>
</feature>
<feature type="domain" description="SpaA-like prealbumin fold" evidence="2">
    <location>
        <begin position="1216"/>
        <end position="1298"/>
    </location>
</feature>
<dbReference type="RefSeq" id="WP_143008895.1">
    <property type="nucleotide sequence ID" value="NZ_FNHU01000005.1"/>
</dbReference>
<gene>
    <name evidence="5" type="ORF">SAMN04487766_105170</name>
</gene>
<organism evidence="5 6">
    <name type="scientific">Actinomyces ruminicola</name>
    <dbReference type="NCBI Taxonomy" id="332524"/>
    <lineage>
        <taxon>Bacteria</taxon>
        <taxon>Bacillati</taxon>
        <taxon>Actinomycetota</taxon>
        <taxon>Actinomycetes</taxon>
        <taxon>Actinomycetales</taxon>
        <taxon>Actinomycetaceae</taxon>
        <taxon>Actinomyces</taxon>
    </lineage>
</organism>
<keyword evidence="1" id="KW-0812">Transmembrane</keyword>